<accession>A0A0W8FVC1</accession>
<sequence>MIQIFGTRKCKNTQKAERFFKERKADFQFRDLTEKGVSKKEFENFVQFYKLEELIDTEGKQYIKRNLKYITHDIETELLEDPLLFKTPIVRFNKKVTVGYDPETWLEFVKESC</sequence>
<protein>
    <submittedName>
        <fullName evidence="1">Arsenate reductase</fullName>
    </submittedName>
</protein>
<name>A0A0W8FVC1_9ZZZZ</name>
<dbReference type="SUPFAM" id="SSF52833">
    <property type="entry name" value="Thioredoxin-like"/>
    <property type="match status" value="1"/>
</dbReference>
<dbReference type="AlphaFoldDB" id="A0A0W8FVC1"/>
<reference evidence="1" key="1">
    <citation type="journal article" date="2015" name="Proc. Natl. Acad. Sci. U.S.A.">
        <title>Networks of energetic and metabolic interactions define dynamics in microbial communities.</title>
        <authorList>
            <person name="Embree M."/>
            <person name="Liu J.K."/>
            <person name="Al-Bassam M.M."/>
            <person name="Zengler K."/>
        </authorList>
    </citation>
    <scope>NUCLEOTIDE SEQUENCE</scope>
</reference>
<dbReference type="PROSITE" id="PS51353">
    <property type="entry name" value="ARSC"/>
    <property type="match status" value="1"/>
</dbReference>
<dbReference type="PANTHER" id="PTHR30041">
    <property type="entry name" value="ARSENATE REDUCTASE"/>
    <property type="match status" value="1"/>
</dbReference>
<evidence type="ECO:0000313" key="1">
    <source>
        <dbReference type="EMBL" id="KUG24829.1"/>
    </source>
</evidence>
<organism evidence="1">
    <name type="scientific">hydrocarbon metagenome</name>
    <dbReference type="NCBI Taxonomy" id="938273"/>
    <lineage>
        <taxon>unclassified sequences</taxon>
        <taxon>metagenomes</taxon>
        <taxon>ecological metagenomes</taxon>
    </lineage>
</organism>
<dbReference type="InterPro" id="IPR006660">
    <property type="entry name" value="Arsenate_reductase-like"/>
</dbReference>
<dbReference type="EMBL" id="LNQE01000814">
    <property type="protein sequence ID" value="KUG24829.1"/>
    <property type="molecule type" value="Genomic_DNA"/>
</dbReference>
<dbReference type="InterPro" id="IPR036249">
    <property type="entry name" value="Thioredoxin-like_sf"/>
</dbReference>
<gene>
    <name evidence="1" type="ORF">ASZ90_005352</name>
</gene>
<dbReference type="PANTHER" id="PTHR30041:SF8">
    <property type="entry name" value="PROTEIN YFFB"/>
    <property type="match status" value="1"/>
</dbReference>
<comment type="caution">
    <text evidence="1">The sequence shown here is derived from an EMBL/GenBank/DDBJ whole genome shotgun (WGS) entry which is preliminary data.</text>
</comment>
<proteinExistence type="predicted"/>
<dbReference type="Gene3D" id="3.40.30.10">
    <property type="entry name" value="Glutaredoxin"/>
    <property type="match status" value="1"/>
</dbReference>
<dbReference type="Pfam" id="PF03960">
    <property type="entry name" value="ArsC"/>
    <property type="match status" value="1"/>
</dbReference>